<comment type="caution">
    <text evidence="4">The sequence shown here is derived from an EMBL/GenBank/DDBJ whole genome shotgun (WGS) entry which is preliminary data.</text>
</comment>
<evidence type="ECO:0000256" key="1">
    <source>
        <dbReference type="ARBA" id="ARBA00022603"/>
    </source>
</evidence>
<sequence>MRVVAGHLRGRRIDAPPGSDTRPTTDRVREAIFNALGSLGILEDAVVADLFAGSGALGIEALSRGADRCTFVERDRSALKVLGGNLAALGLDDRSRVVAGDALLAAGTDADIVIADPPYTFDEWDRLLSAVTAPFLVAEADHVIEPVEGWTVTRSKRYGRTWVTFLERDIL</sequence>
<name>A0A2G6KAQ1_9ACTN</name>
<gene>
    <name evidence="4" type="primary">rsmD</name>
    <name evidence="4" type="ORF">CSA55_02925</name>
</gene>
<dbReference type="GO" id="GO:0003676">
    <property type="term" value="F:nucleic acid binding"/>
    <property type="evidence" value="ECO:0007669"/>
    <property type="project" value="InterPro"/>
</dbReference>
<evidence type="ECO:0000256" key="3">
    <source>
        <dbReference type="SAM" id="MobiDB-lite"/>
    </source>
</evidence>
<dbReference type="AlphaFoldDB" id="A0A2G6KAQ1"/>
<reference evidence="4 5" key="1">
    <citation type="submission" date="2017-10" db="EMBL/GenBank/DDBJ databases">
        <title>Novel microbial diversity and functional potential in the marine mammal oral microbiome.</title>
        <authorList>
            <person name="Dudek N.K."/>
            <person name="Sun C.L."/>
            <person name="Burstein D."/>
            <person name="Kantor R.S."/>
            <person name="Aliaga Goltsman D.S."/>
            <person name="Bik E.M."/>
            <person name="Thomas B.C."/>
            <person name="Banfield J.F."/>
            <person name="Relman D.A."/>
        </authorList>
    </citation>
    <scope>NUCLEOTIDE SEQUENCE [LARGE SCALE GENOMIC DNA]</scope>
    <source>
        <strain evidence="4">DOLJORAL78_61_10</strain>
    </source>
</reference>
<proteinExistence type="predicted"/>
<evidence type="ECO:0000256" key="2">
    <source>
        <dbReference type="ARBA" id="ARBA00022679"/>
    </source>
</evidence>
<dbReference type="GO" id="GO:0008168">
    <property type="term" value="F:methyltransferase activity"/>
    <property type="evidence" value="ECO:0007669"/>
    <property type="project" value="UniProtKB-KW"/>
</dbReference>
<dbReference type="CDD" id="cd02440">
    <property type="entry name" value="AdoMet_MTases"/>
    <property type="match status" value="1"/>
</dbReference>
<feature type="region of interest" description="Disordered" evidence="3">
    <location>
        <begin position="1"/>
        <end position="24"/>
    </location>
</feature>
<dbReference type="NCBIfam" id="TIGR00095">
    <property type="entry name" value="16S rRNA (guanine(966)-N(2))-methyltransferase RsmD"/>
    <property type="match status" value="1"/>
</dbReference>
<dbReference type="Proteomes" id="UP000230914">
    <property type="component" value="Unassembled WGS sequence"/>
</dbReference>
<organism evidence="4 5">
    <name type="scientific">Ilumatobacter coccineus</name>
    <dbReference type="NCBI Taxonomy" id="467094"/>
    <lineage>
        <taxon>Bacteria</taxon>
        <taxon>Bacillati</taxon>
        <taxon>Actinomycetota</taxon>
        <taxon>Acidimicrobiia</taxon>
        <taxon>Acidimicrobiales</taxon>
        <taxon>Ilumatobacteraceae</taxon>
        <taxon>Ilumatobacter</taxon>
    </lineage>
</organism>
<dbReference type="PROSITE" id="PS00092">
    <property type="entry name" value="N6_MTASE"/>
    <property type="match status" value="1"/>
</dbReference>
<evidence type="ECO:0000313" key="5">
    <source>
        <dbReference type="Proteomes" id="UP000230914"/>
    </source>
</evidence>
<dbReference type="GO" id="GO:0031167">
    <property type="term" value="P:rRNA methylation"/>
    <property type="evidence" value="ECO:0007669"/>
    <property type="project" value="InterPro"/>
</dbReference>
<dbReference type="PANTHER" id="PTHR43542:SF1">
    <property type="entry name" value="METHYLTRANSFERASE"/>
    <property type="match status" value="1"/>
</dbReference>
<protein>
    <submittedName>
        <fullName evidence="4">16S rRNA (Guanine(966)-N(2))-methyltransferase RsmD</fullName>
    </submittedName>
</protein>
<dbReference type="InterPro" id="IPR004398">
    <property type="entry name" value="RNA_MeTrfase_RsmD"/>
</dbReference>
<dbReference type="EMBL" id="PDSL01000042">
    <property type="protein sequence ID" value="PIE32786.1"/>
    <property type="molecule type" value="Genomic_DNA"/>
</dbReference>
<dbReference type="Gene3D" id="3.40.50.150">
    <property type="entry name" value="Vaccinia Virus protein VP39"/>
    <property type="match status" value="1"/>
</dbReference>
<evidence type="ECO:0000313" key="4">
    <source>
        <dbReference type="EMBL" id="PIE32786.1"/>
    </source>
</evidence>
<dbReference type="Pfam" id="PF03602">
    <property type="entry name" value="Cons_hypoth95"/>
    <property type="match status" value="1"/>
</dbReference>
<accession>A0A2G6KAQ1</accession>
<dbReference type="SUPFAM" id="SSF53335">
    <property type="entry name" value="S-adenosyl-L-methionine-dependent methyltransferases"/>
    <property type="match status" value="1"/>
</dbReference>
<dbReference type="InterPro" id="IPR029063">
    <property type="entry name" value="SAM-dependent_MTases_sf"/>
</dbReference>
<keyword evidence="2 4" id="KW-0808">Transferase</keyword>
<dbReference type="InterPro" id="IPR002052">
    <property type="entry name" value="DNA_methylase_N6_adenine_CS"/>
</dbReference>
<keyword evidence="1 4" id="KW-0489">Methyltransferase</keyword>
<dbReference type="PANTHER" id="PTHR43542">
    <property type="entry name" value="METHYLTRANSFERASE"/>
    <property type="match status" value="1"/>
</dbReference>
<dbReference type="PIRSF" id="PIRSF004553">
    <property type="entry name" value="CHP00095"/>
    <property type="match status" value="1"/>
</dbReference>